<protein>
    <submittedName>
        <fullName evidence="11">Sodium:proton antiporter</fullName>
    </submittedName>
</protein>
<keyword evidence="4" id="KW-1003">Cell membrane</keyword>
<keyword evidence="3" id="KW-0050">Antiport</keyword>
<feature type="transmembrane region" description="Helical" evidence="9">
    <location>
        <begin position="106"/>
        <end position="138"/>
    </location>
</feature>
<organism evidence="11 12">
    <name type="scientific">Alkaliphilus serpentinus</name>
    <dbReference type="NCBI Taxonomy" id="1482731"/>
    <lineage>
        <taxon>Bacteria</taxon>
        <taxon>Bacillati</taxon>
        <taxon>Bacillota</taxon>
        <taxon>Clostridia</taxon>
        <taxon>Peptostreptococcales</taxon>
        <taxon>Natronincolaceae</taxon>
        <taxon>Alkaliphilus</taxon>
    </lineage>
</organism>
<dbReference type="OrthoDB" id="9762978at2"/>
<dbReference type="GO" id="GO:0005886">
    <property type="term" value="C:plasma membrane"/>
    <property type="evidence" value="ECO:0007669"/>
    <property type="project" value="UniProtKB-SubCell"/>
</dbReference>
<evidence type="ECO:0000313" key="11">
    <source>
        <dbReference type="EMBL" id="KAB3531783.1"/>
    </source>
</evidence>
<dbReference type="PANTHER" id="PTHR33451:SF3">
    <property type="entry name" value="MALATE-2H(+)_NA(+)-LACTATE ANTIPORTER"/>
    <property type="match status" value="1"/>
</dbReference>
<keyword evidence="5 9" id="KW-0812">Transmembrane</keyword>
<reference evidence="11 12" key="1">
    <citation type="submission" date="2019-10" db="EMBL/GenBank/DDBJ databases">
        <title>Alkaliphilus serpentinus sp. nov. and Alkaliphilus pronyensis sp. nov., two novel anaerobic alkaliphilic species isolated from the serpentinized-hosted hydrothermal field of the Prony Bay (New Caledonia).</title>
        <authorList>
            <person name="Postec A."/>
        </authorList>
    </citation>
    <scope>NUCLEOTIDE SEQUENCE [LARGE SCALE GENOMIC DNA]</scope>
    <source>
        <strain evidence="11 12">LacT</strain>
    </source>
</reference>
<feature type="transmembrane region" description="Helical" evidence="9">
    <location>
        <begin position="184"/>
        <end position="206"/>
    </location>
</feature>
<accession>A0A833HQD2</accession>
<feature type="transmembrane region" description="Helical" evidence="9">
    <location>
        <begin position="429"/>
        <end position="447"/>
    </location>
</feature>
<dbReference type="RefSeq" id="WP_151864963.1">
    <property type="nucleotide sequence ID" value="NZ_WBZB01000012.1"/>
</dbReference>
<dbReference type="Proteomes" id="UP000465601">
    <property type="component" value="Unassembled WGS sequence"/>
</dbReference>
<evidence type="ECO:0000256" key="7">
    <source>
        <dbReference type="ARBA" id="ARBA00023136"/>
    </source>
</evidence>
<feature type="transmembrane region" description="Helical" evidence="9">
    <location>
        <begin position="299"/>
        <end position="325"/>
    </location>
</feature>
<evidence type="ECO:0000256" key="1">
    <source>
        <dbReference type="ARBA" id="ARBA00004651"/>
    </source>
</evidence>
<evidence type="ECO:0000256" key="3">
    <source>
        <dbReference type="ARBA" id="ARBA00022449"/>
    </source>
</evidence>
<dbReference type="GO" id="GO:0015297">
    <property type="term" value="F:antiporter activity"/>
    <property type="evidence" value="ECO:0007669"/>
    <property type="project" value="UniProtKB-KW"/>
</dbReference>
<proteinExistence type="inferred from homology"/>
<dbReference type="InterPro" id="IPR052180">
    <property type="entry name" value="NhaC_Na-H+_Antiporter"/>
</dbReference>
<keyword evidence="6 9" id="KW-1133">Transmembrane helix</keyword>
<keyword evidence="7 9" id="KW-0472">Membrane</keyword>
<evidence type="ECO:0000256" key="2">
    <source>
        <dbReference type="ARBA" id="ARBA00022448"/>
    </source>
</evidence>
<feature type="domain" description="Na+/H+ antiporter NhaC-like C-terminal" evidence="10">
    <location>
        <begin position="160"/>
        <end position="446"/>
    </location>
</feature>
<keyword evidence="2" id="KW-0813">Transport</keyword>
<evidence type="ECO:0000256" key="4">
    <source>
        <dbReference type="ARBA" id="ARBA00022475"/>
    </source>
</evidence>
<evidence type="ECO:0000256" key="8">
    <source>
        <dbReference type="ARBA" id="ARBA00038435"/>
    </source>
</evidence>
<feature type="transmembrane region" description="Helical" evidence="9">
    <location>
        <begin position="258"/>
        <end position="279"/>
    </location>
</feature>
<comment type="similarity">
    <text evidence="8">Belongs to the NhaC Na(+)/H(+) (TC 2.A.35) antiporter family.</text>
</comment>
<dbReference type="EMBL" id="WBZB01000012">
    <property type="protein sequence ID" value="KAB3531783.1"/>
    <property type="molecule type" value="Genomic_DNA"/>
</dbReference>
<evidence type="ECO:0000313" key="12">
    <source>
        <dbReference type="Proteomes" id="UP000465601"/>
    </source>
</evidence>
<gene>
    <name evidence="11" type="ORF">F8153_03435</name>
</gene>
<evidence type="ECO:0000256" key="6">
    <source>
        <dbReference type="ARBA" id="ARBA00022989"/>
    </source>
</evidence>
<keyword evidence="12" id="KW-1185">Reference proteome</keyword>
<feature type="transmembrane region" description="Helical" evidence="9">
    <location>
        <begin position="70"/>
        <end position="94"/>
    </location>
</feature>
<comment type="subcellular location">
    <subcellularLocation>
        <location evidence="1">Cell membrane</location>
        <topology evidence="1">Multi-pass membrane protein</topology>
    </subcellularLocation>
</comment>
<name>A0A833HQD2_9FIRM</name>
<dbReference type="InterPro" id="IPR018461">
    <property type="entry name" value="Na/H_Antiport_NhaC-like_C"/>
</dbReference>
<feature type="transmembrane region" description="Helical" evidence="9">
    <location>
        <begin position="12"/>
        <end position="45"/>
    </location>
</feature>
<sequence length="464" mass="50681">MDQEISILQRYLVFAATMLFISLSIAFNISIFIGFLLSIAFTSWVLWKKGFKVRPLLLAIFNGLKECQSLYIFILLIGGTVSLWLSSGVVPAMIYYGLQYMQGFNFLLAAFIITSIAALFMGTAVGTLSTIGIALLGVGRGFGLPPHILLGTIVSGGFLADKLSPISGLMNLTLASTNTKYREALSSMTKTLIPVYVFTAFIYFMIGSKYDTATTIGTVETYQSALQQGFNLSPWLLILPVITIILSVIGLKPLYTICLGMVGGMIVSKIVQALPYRLIFSSMMIGYRGDTPSQELNRILFSGGIASMVEVVFIVAGAIALSTLFEASGLIKPLINRVVACIKSEGELIRKTGLISCFLTIITCDQTVGIVLPGRMFKEKFKELGVNSQVLARTISDTGTIIAPLFPWNVNALIIGMITGISALSYGPYAVLCYIFPIFTVAYSFFIKKIFHIHCSKNKHVYNR</sequence>
<dbReference type="AlphaFoldDB" id="A0A833HQD2"/>
<evidence type="ECO:0000256" key="9">
    <source>
        <dbReference type="SAM" id="Phobius"/>
    </source>
</evidence>
<dbReference type="Pfam" id="PF03553">
    <property type="entry name" value="Na_H_antiporter"/>
    <property type="match status" value="1"/>
</dbReference>
<feature type="transmembrane region" description="Helical" evidence="9">
    <location>
        <begin position="401"/>
        <end position="423"/>
    </location>
</feature>
<evidence type="ECO:0000256" key="5">
    <source>
        <dbReference type="ARBA" id="ARBA00022692"/>
    </source>
</evidence>
<comment type="caution">
    <text evidence="11">The sequence shown here is derived from an EMBL/GenBank/DDBJ whole genome shotgun (WGS) entry which is preliminary data.</text>
</comment>
<dbReference type="PANTHER" id="PTHR33451">
    <property type="entry name" value="MALATE-2H(+)/NA(+)-LACTATE ANTIPORTER"/>
    <property type="match status" value="1"/>
</dbReference>
<evidence type="ECO:0000259" key="10">
    <source>
        <dbReference type="Pfam" id="PF03553"/>
    </source>
</evidence>
<feature type="transmembrane region" description="Helical" evidence="9">
    <location>
        <begin position="232"/>
        <end position="251"/>
    </location>
</feature>